<evidence type="ECO:0000256" key="11">
    <source>
        <dbReference type="ARBA" id="ARBA00022786"/>
    </source>
</evidence>
<dbReference type="GO" id="GO:0016567">
    <property type="term" value="P:protein ubiquitination"/>
    <property type="evidence" value="ECO:0007669"/>
    <property type="project" value="UniProtKB-UniPathway"/>
</dbReference>
<evidence type="ECO:0000256" key="9">
    <source>
        <dbReference type="ARBA" id="ARBA00022737"/>
    </source>
</evidence>
<feature type="region of interest" description="Disordered" evidence="14">
    <location>
        <begin position="1"/>
        <end position="34"/>
    </location>
</feature>
<evidence type="ECO:0000256" key="8">
    <source>
        <dbReference type="ARBA" id="ARBA00022723"/>
    </source>
</evidence>
<dbReference type="InterPro" id="IPR001841">
    <property type="entry name" value="Znf_RING"/>
</dbReference>
<sequence length="349" mass="39822">MDSDNGDDYNNDPHPEDEEFPECSQVVPPKTKSPSFQVIASESLQAVWQEDVRRVMELLSVKKSQARMVLIHNRWDLEKVYAMLAEKGASKLFAEAGVSIPKEDRSSHNNPVAESSTRYCSICMESMPENHMTRMDCGHCFCNNCWTENFIISIRHGKSRRIRCMEHECNSICDDSIIRSLVRERDINLAEKFERFILESYIEDNKMVKWCPRIPPCGNAIRVEDEDDMIWEVECPCGCQFCFGCLSEPHSPCTCSMWEMWAKLCDKSGTSNWKKESTKPCPKCHKLTQNDDGCDIVVCFCGKSFSWPHAGATGKEHAGTAFANRSSGPDRQENEEKSKSGGQDRRHFT</sequence>
<keyword evidence="8" id="KW-0479">Metal-binding</keyword>
<dbReference type="PROSITE" id="PS51873">
    <property type="entry name" value="TRIAD"/>
    <property type="match status" value="1"/>
</dbReference>
<evidence type="ECO:0000259" key="15">
    <source>
        <dbReference type="PROSITE" id="PS50089"/>
    </source>
</evidence>
<dbReference type="GO" id="GO:0061630">
    <property type="term" value="F:ubiquitin protein ligase activity"/>
    <property type="evidence" value="ECO:0007669"/>
    <property type="project" value="UniProtKB-EC"/>
</dbReference>
<dbReference type="CDD" id="cd20346">
    <property type="entry name" value="BRcat_RBR_ANKIB1"/>
    <property type="match status" value="1"/>
</dbReference>
<feature type="region of interest" description="Disordered" evidence="14">
    <location>
        <begin position="314"/>
        <end position="349"/>
    </location>
</feature>
<comment type="cofactor">
    <cofactor evidence="2">
        <name>Zn(2+)</name>
        <dbReference type="ChEBI" id="CHEBI:29105"/>
    </cofactor>
</comment>
<evidence type="ECO:0000256" key="3">
    <source>
        <dbReference type="ARBA" id="ARBA00003976"/>
    </source>
</evidence>
<evidence type="ECO:0000256" key="13">
    <source>
        <dbReference type="PROSITE-ProRule" id="PRU00175"/>
    </source>
</evidence>
<feature type="domain" description="RING-type" evidence="15">
    <location>
        <begin position="120"/>
        <end position="168"/>
    </location>
</feature>
<evidence type="ECO:0000256" key="7">
    <source>
        <dbReference type="ARBA" id="ARBA00022679"/>
    </source>
</evidence>
<dbReference type="PROSITE" id="PS50089">
    <property type="entry name" value="ZF_RING_2"/>
    <property type="match status" value="1"/>
</dbReference>
<organism evidence="17 18">
    <name type="scientific">Punica granatum</name>
    <name type="common">Pomegranate</name>
    <dbReference type="NCBI Taxonomy" id="22663"/>
    <lineage>
        <taxon>Eukaryota</taxon>
        <taxon>Viridiplantae</taxon>
        <taxon>Streptophyta</taxon>
        <taxon>Embryophyta</taxon>
        <taxon>Tracheophyta</taxon>
        <taxon>Spermatophyta</taxon>
        <taxon>Magnoliopsida</taxon>
        <taxon>eudicotyledons</taxon>
        <taxon>Gunneridae</taxon>
        <taxon>Pentapetalae</taxon>
        <taxon>rosids</taxon>
        <taxon>malvids</taxon>
        <taxon>Myrtales</taxon>
        <taxon>Lythraceae</taxon>
        <taxon>Punica</taxon>
    </lineage>
</organism>
<keyword evidence="17" id="KW-1185">Reference proteome</keyword>
<dbReference type="FunFam" id="3.30.40.10:FF:000019">
    <property type="entry name" value="RBR-type E3 ubiquitin transferase"/>
    <property type="match status" value="1"/>
</dbReference>
<evidence type="ECO:0000256" key="5">
    <source>
        <dbReference type="ARBA" id="ARBA00005884"/>
    </source>
</evidence>
<dbReference type="OrthoDB" id="10009520at2759"/>
<comment type="catalytic activity">
    <reaction evidence="1">
        <text>[E2 ubiquitin-conjugating enzyme]-S-ubiquitinyl-L-cysteine + [acceptor protein]-L-lysine = [E2 ubiquitin-conjugating enzyme]-L-cysteine + [acceptor protein]-N(6)-ubiquitinyl-L-lysine.</text>
        <dbReference type="EC" id="2.3.2.31"/>
    </reaction>
</comment>
<dbReference type="InterPro" id="IPR013083">
    <property type="entry name" value="Znf_RING/FYVE/PHD"/>
</dbReference>
<dbReference type="UniPathway" id="UPA00143"/>
<evidence type="ECO:0000256" key="1">
    <source>
        <dbReference type="ARBA" id="ARBA00001798"/>
    </source>
</evidence>
<dbReference type="InterPro" id="IPR044066">
    <property type="entry name" value="TRIAD_supradom"/>
</dbReference>
<protein>
    <recommendedName>
        <fullName evidence="6">RBR-type E3 ubiquitin transferase</fullName>
        <ecNumber evidence="6">2.3.2.31</ecNumber>
    </recommendedName>
</protein>
<comment type="function">
    <text evidence="3">Might act as an E3 ubiquitin-protein ligase, or as part of E3 complex, which accepts ubiquitin from specific E2 ubiquitin-conjugating enzymes and then transfers it to substrates.</text>
</comment>
<keyword evidence="10 13" id="KW-0863">Zinc-finger</keyword>
<evidence type="ECO:0000256" key="12">
    <source>
        <dbReference type="ARBA" id="ARBA00022833"/>
    </source>
</evidence>
<dbReference type="RefSeq" id="XP_031392117.1">
    <property type="nucleotide sequence ID" value="XM_031536257.1"/>
</dbReference>
<name>A0A6P8D4U3_PUNGR</name>
<dbReference type="Pfam" id="PF01485">
    <property type="entry name" value="IBR"/>
    <property type="match status" value="1"/>
</dbReference>
<keyword evidence="7" id="KW-0808">Transferase</keyword>
<evidence type="ECO:0000259" key="16">
    <source>
        <dbReference type="PROSITE" id="PS51873"/>
    </source>
</evidence>
<reference evidence="17" key="1">
    <citation type="journal article" date="2020" name="Plant Biotechnol. J.">
        <title>The pomegranate (Punica granatum L.) draft genome dissects genetic divergence between soft- and hard-seeded cultivars.</title>
        <authorList>
            <person name="Luo X."/>
            <person name="Li H."/>
            <person name="Wu Z."/>
            <person name="Yao W."/>
            <person name="Zhao P."/>
            <person name="Cao D."/>
            <person name="Yu H."/>
            <person name="Li K."/>
            <person name="Poudel K."/>
            <person name="Zhao D."/>
            <person name="Zhang F."/>
            <person name="Xia X."/>
            <person name="Chen L."/>
            <person name="Wang Q."/>
            <person name="Jing D."/>
            <person name="Cao S."/>
        </authorList>
    </citation>
    <scope>NUCLEOTIDE SEQUENCE [LARGE SCALE GENOMIC DNA]</scope>
    <source>
        <strain evidence="17">cv. Tunisia</strain>
    </source>
</reference>
<accession>A0A6P8D4U3</accession>
<feature type="compositionally biased region" description="Basic and acidic residues" evidence="14">
    <location>
        <begin position="328"/>
        <end position="349"/>
    </location>
</feature>
<dbReference type="InterPro" id="IPR002867">
    <property type="entry name" value="IBR_dom"/>
</dbReference>
<dbReference type="Gene3D" id="3.30.40.10">
    <property type="entry name" value="Zinc/RING finger domain, C3HC4 (zinc finger)"/>
    <property type="match status" value="1"/>
</dbReference>
<dbReference type="EC" id="2.3.2.31" evidence="6"/>
<evidence type="ECO:0000313" key="18">
    <source>
        <dbReference type="RefSeq" id="XP_031392117.1"/>
    </source>
</evidence>
<keyword evidence="12" id="KW-0862">Zinc</keyword>
<dbReference type="InterPro" id="IPR031127">
    <property type="entry name" value="E3_UB_ligase_RBR"/>
</dbReference>
<dbReference type="Proteomes" id="UP000515151">
    <property type="component" value="Chromosome 4"/>
</dbReference>
<dbReference type="GO" id="GO:0008270">
    <property type="term" value="F:zinc ion binding"/>
    <property type="evidence" value="ECO:0007669"/>
    <property type="project" value="UniProtKB-KW"/>
</dbReference>
<dbReference type="PANTHER" id="PTHR11685">
    <property type="entry name" value="RBR FAMILY RING FINGER AND IBR DOMAIN-CONTAINING"/>
    <property type="match status" value="1"/>
</dbReference>
<dbReference type="SMART" id="SM00647">
    <property type="entry name" value="IBR"/>
    <property type="match status" value="1"/>
</dbReference>
<evidence type="ECO:0000256" key="14">
    <source>
        <dbReference type="SAM" id="MobiDB-lite"/>
    </source>
</evidence>
<dbReference type="GeneID" id="116204187"/>
<keyword evidence="9" id="KW-0677">Repeat</keyword>
<reference evidence="18" key="2">
    <citation type="submission" date="2025-08" db="UniProtKB">
        <authorList>
            <consortium name="RefSeq"/>
        </authorList>
    </citation>
    <scope>IDENTIFICATION</scope>
    <source>
        <tissue evidence="18">Leaf</tissue>
    </source>
</reference>
<evidence type="ECO:0000256" key="6">
    <source>
        <dbReference type="ARBA" id="ARBA00012251"/>
    </source>
</evidence>
<feature type="compositionally biased region" description="Acidic residues" evidence="14">
    <location>
        <begin position="1"/>
        <end position="21"/>
    </location>
</feature>
<evidence type="ECO:0000313" key="17">
    <source>
        <dbReference type="Proteomes" id="UP000515151"/>
    </source>
</evidence>
<evidence type="ECO:0000256" key="10">
    <source>
        <dbReference type="ARBA" id="ARBA00022771"/>
    </source>
</evidence>
<comment type="similarity">
    <text evidence="5">Belongs to the RBR family. Ariadne subfamily.</text>
</comment>
<evidence type="ECO:0000256" key="4">
    <source>
        <dbReference type="ARBA" id="ARBA00004906"/>
    </source>
</evidence>
<dbReference type="CDD" id="cd16773">
    <property type="entry name" value="RING-HC_RBR_TRIAD1"/>
    <property type="match status" value="1"/>
</dbReference>
<dbReference type="Gene3D" id="1.20.120.1750">
    <property type="match status" value="1"/>
</dbReference>
<dbReference type="SUPFAM" id="SSF57850">
    <property type="entry name" value="RING/U-box"/>
    <property type="match status" value="3"/>
</dbReference>
<dbReference type="AlphaFoldDB" id="A0A6P8D4U3"/>
<gene>
    <name evidence="18" type="primary">LOC116204187</name>
</gene>
<keyword evidence="11" id="KW-0833">Ubl conjugation pathway</keyword>
<evidence type="ECO:0000256" key="2">
    <source>
        <dbReference type="ARBA" id="ARBA00001947"/>
    </source>
</evidence>
<feature type="domain" description="RING-type" evidence="16">
    <location>
        <begin position="116"/>
        <end position="327"/>
    </location>
</feature>
<proteinExistence type="inferred from homology"/>
<comment type="pathway">
    <text evidence="4">Protein modification; protein ubiquitination.</text>
</comment>